<evidence type="ECO:0000313" key="8">
    <source>
        <dbReference type="EMBL" id="NMQ19988.1"/>
    </source>
</evidence>
<dbReference type="InterPro" id="IPR012933">
    <property type="entry name" value="HicA_mRNA_interferase"/>
</dbReference>
<keyword evidence="6" id="KW-0694">RNA-binding</keyword>
<evidence type="ECO:0000256" key="2">
    <source>
        <dbReference type="ARBA" id="ARBA00022649"/>
    </source>
</evidence>
<keyword evidence="2" id="KW-1277">Toxin-antitoxin system</keyword>
<dbReference type="Pfam" id="PF07927">
    <property type="entry name" value="HicA_toxin"/>
    <property type="match status" value="1"/>
</dbReference>
<dbReference type="Gene3D" id="3.30.920.30">
    <property type="entry name" value="Hypothetical protein"/>
    <property type="match status" value="1"/>
</dbReference>
<evidence type="ECO:0000256" key="6">
    <source>
        <dbReference type="ARBA" id="ARBA00022884"/>
    </source>
</evidence>
<dbReference type="Proteomes" id="UP000760480">
    <property type="component" value="Unassembled WGS sequence"/>
</dbReference>
<accession>A0ABX1TKT2</accession>
<comment type="similarity">
    <text evidence="1">Belongs to the HicA mRNA interferase family.</text>
</comment>
<evidence type="ECO:0000256" key="1">
    <source>
        <dbReference type="ARBA" id="ARBA00006620"/>
    </source>
</evidence>
<dbReference type="EMBL" id="SPMZ01000036">
    <property type="protein sequence ID" value="NMQ19988.1"/>
    <property type="molecule type" value="Genomic_DNA"/>
</dbReference>
<proteinExistence type="inferred from homology"/>
<keyword evidence="9" id="KW-1185">Reference proteome</keyword>
<dbReference type="InterPro" id="IPR035069">
    <property type="entry name" value="TTHA1013/TTHA0281-like"/>
</dbReference>
<keyword evidence="7" id="KW-0346">Stress response</keyword>
<evidence type="ECO:0000256" key="4">
    <source>
        <dbReference type="ARBA" id="ARBA00022759"/>
    </source>
</evidence>
<reference evidence="8 9" key="1">
    <citation type="submission" date="2019-03" db="EMBL/GenBank/DDBJ databases">
        <title>Metabolic reconstructions from genomes of highly enriched 'Candidatus Accumulibacter' and 'Candidatus Competibacter' bioreactor populations.</title>
        <authorList>
            <person name="Annavajhala M.K."/>
            <person name="Welles L."/>
            <person name="Abbas B."/>
            <person name="Sorokin D."/>
            <person name="Park H."/>
            <person name="Van Loosdrecht M."/>
            <person name="Chandran K."/>
        </authorList>
    </citation>
    <scope>NUCLEOTIDE SEQUENCE [LARGE SCALE GENOMIC DNA]</scope>
    <source>
        <strain evidence="8 9">SBR_G</strain>
    </source>
</reference>
<gene>
    <name evidence="8" type="ORF">E4P82_12750</name>
</gene>
<sequence>MPKKIRDLIQNLKDAGFSEIVGGGKGSHRKFIHSKYAGAVTVSGQSGDDAKHYQEKQVNQAIESVKKMKVSDQYHKWIEWSEEDQTYVGKCPDLITGIHGDSPTQLYSELCEVIEDVIQHFVKEGRELPPPRIRPMREVA</sequence>
<evidence type="ECO:0000256" key="3">
    <source>
        <dbReference type="ARBA" id="ARBA00022722"/>
    </source>
</evidence>
<evidence type="ECO:0000256" key="7">
    <source>
        <dbReference type="ARBA" id="ARBA00023016"/>
    </source>
</evidence>
<protein>
    <submittedName>
        <fullName evidence="8">Addiction module toxin, HicA family</fullName>
    </submittedName>
</protein>
<dbReference type="SUPFAM" id="SSF143100">
    <property type="entry name" value="TTHA1013/TTHA0281-like"/>
    <property type="match status" value="1"/>
</dbReference>
<name>A0ABX1TKT2_9GAMM</name>
<comment type="caution">
    <text evidence="8">The sequence shown here is derived from an EMBL/GenBank/DDBJ whole genome shotgun (WGS) entry which is preliminary data.</text>
</comment>
<keyword evidence="3" id="KW-0540">Nuclease</keyword>
<organism evidence="8 9">
    <name type="scientific">Candidatus Competibacter phosphatis</name>
    <dbReference type="NCBI Taxonomy" id="221280"/>
    <lineage>
        <taxon>Bacteria</taxon>
        <taxon>Pseudomonadati</taxon>
        <taxon>Pseudomonadota</taxon>
        <taxon>Gammaproteobacteria</taxon>
        <taxon>Candidatus Competibacteraceae</taxon>
        <taxon>Candidatus Competibacter</taxon>
    </lineage>
</organism>
<keyword evidence="4" id="KW-0255">Endonuclease</keyword>
<dbReference type="SUPFAM" id="SSF54786">
    <property type="entry name" value="YcfA/nrd intein domain"/>
    <property type="match status" value="1"/>
</dbReference>
<keyword evidence="5" id="KW-0378">Hydrolase</keyword>
<evidence type="ECO:0000256" key="5">
    <source>
        <dbReference type="ARBA" id="ARBA00022801"/>
    </source>
</evidence>
<evidence type="ECO:0000313" key="9">
    <source>
        <dbReference type="Proteomes" id="UP000760480"/>
    </source>
</evidence>
<dbReference type="InterPro" id="IPR038570">
    <property type="entry name" value="HicA_sf"/>
</dbReference>